<dbReference type="Proteomes" id="UP000441032">
    <property type="component" value="Unassembled WGS sequence"/>
</dbReference>
<dbReference type="RefSeq" id="WP_154208479.1">
    <property type="nucleotide sequence ID" value="NZ_WJYN01000010.1"/>
</dbReference>
<comment type="caution">
    <text evidence="2">The sequence shown here is derived from an EMBL/GenBank/DDBJ whole genome shotgun (WGS) entry which is preliminary data.</text>
</comment>
<evidence type="ECO:0000313" key="3">
    <source>
        <dbReference type="Proteomes" id="UP000441032"/>
    </source>
</evidence>
<proteinExistence type="predicted"/>
<evidence type="ECO:0000256" key="1">
    <source>
        <dbReference type="SAM" id="MobiDB-lite"/>
    </source>
</evidence>
<gene>
    <name evidence="2" type="ORF">GJQ57_21025</name>
</gene>
<evidence type="ECO:0000313" key="2">
    <source>
        <dbReference type="EMBL" id="MRT01134.1"/>
    </source>
</evidence>
<organism evidence="2 3">
    <name type="scientific">Ralstonia pickettii</name>
    <name type="common">Burkholderia pickettii</name>
    <dbReference type="NCBI Taxonomy" id="329"/>
    <lineage>
        <taxon>Bacteria</taxon>
        <taxon>Pseudomonadati</taxon>
        <taxon>Pseudomonadota</taxon>
        <taxon>Betaproteobacteria</taxon>
        <taxon>Burkholderiales</taxon>
        <taxon>Burkholderiaceae</taxon>
        <taxon>Ralstonia</taxon>
    </lineage>
</organism>
<name>A0A7X2LBI4_RALPI</name>
<dbReference type="AlphaFoldDB" id="A0A7X2LBI4"/>
<sequence>MDTTVLDGIAAEEVAESADAAAQATAAQQAQEAQQQQENAEGWRQAVRAAGDIVTSALPEAKPVWTRERMDNLGDALARCDEVYGWGGAGNLLSHPLIGLAVAAFPLAFGTVKVVQAIKEREASKGAPAVMAKPVPPREQPDVNLAQPVAA</sequence>
<feature type="region of interest" description="Disordered" evidence="1">
    <location>
        <begin position="124"/>
        <end position="151"/>
    </location>
</feature>
<dbReference type="EMBL" id="WJYN01000010">
    <property type="protein sequence ID" value="MRT01134.1"/>
    <property type="molecule type" value="Genomic_DNA"/>
</dbReference>
<accession>A0A7X2LBI4</accession>
<reference evidence="2 3" key="1">
    <citation type="submission" date="2019-11" db="EMBL/GenBank/DDBJ databases">
        <title>Phenotypic characterization of an OXA-22 and OXA-60 co-producing Ralstonia pickettii clinical strain.</title>
        <authorList>
            <person name="He F."/>
        </authorList>
    </citation>
    <scope>NUCLEOTIDE SEQUENCE [LARGE SCALE GENOMIC DNA]</scope>
    <source>
        <strain evidence="2 3">PSLESD1</strain>
    </source>
</reference>
<protein>
    <submittedName>
        <fullName evidence="2">Uncharacterized protein</fullName>
    </submittedName>
</protein>